<proteinExistence type="predicted"/>
<organism evidence="2 3">
    <name type="scientific">Didymella rabiei</name>
    <name type="common">Chickpea ascochyta blight fungus</name>
    <name type="synonym">Mycosphaerella rabiei</name>
    <dbReference type="NCBI Taxonomy" id="5454"/>
    <lineage>
        <taxon>Eukaryota</taxon>
        <taxon>Fungi</taxon>
        <taxon>Dikarya</taxon>
        <taxon>Ascomycota</taxon>
        <taxon>Pezizomycotina</taxon>
        <taxon>Dothideomycetes</taxon>
        <taxon>Pleosporomycetidae</taxon>
        <taxon>Pleosporales</taxon>
        <taxon>Pleosporineae</taxon>
        <taxon>Didymellaceae</taxon>
        <taxon>Ascochyta</taxon>
    </lineage>
</organism>
<sequence>MDPRYNTYPQRQAQQPQPQVAQRQHQRFSWQAPLEPDTMPSAQRLPKHQQQPAVNTIAPQHSRGFSYAPTPIEHNGSAYYTSSSSEDPVHPSSPVFTPIDDRPQSRFDMLNTPARRQSQRAYAPSSHPHDEDALLSPSSPEAQTLPFMLVESLVGGQDVSTPQTQQPEPTPQSLVQQSKHARQMSNLAPINTTFTRPTMPAIPQSPRSGTEHQKSPGALPYKTPMSPISAAPIRKDTPNSSYNSHTRHQPYPDEPYSPHNFSTHNLTTPHAIFSPDAAHGPNGLDFSLHQPGQIRHPNMDDGMQHTWKTSLCACNSDVSTCLTGLFCPCILSGRTAHRLTQKSKKADATDMLGYSSTNGHCVAMTLACGVGLGWVFPLLQRTRIRRLYKLQGSCGDDVLKGCCCCCCVAVQNEREVRGREESANRWAGPASRDVYTSGAGMEYKPQN</sequence>
<dbReference type="PANTHER" id="PTHR15907">
    <property type="entry name" value="DUF614 FAMILY PROTEIN-RELATED"/>
    <property type="match status" value="1"/>
</dbReference>
<comment type="caution">
    <text evidence="2">The sequence shown here is derived from an EMBL/GenBank/DDBJ whole genome shotgun (WGS) entry which is preliminary data.</text>
</comment>
<evidence type="ECO:0000313" key="3">
    <source>
        <dbReference type="Proteomes" id="UP000076837"/>
    </source>
</evidence>
<dbReference type="Pfam" id="PF04749">
    <property type="entry name" value="PLAC8"/>
    <property type="match status" value="1"/>
</dbReference>
<evidence type="ECO:0000313" key="2">
    <source>
        <dbReference type="EMBL" id="KZM24736.1"/>
    </source>
</evidence>
<reference evidence="2 3" key="1">
    <citation type="journal article" date="2016" name="Sci. Rep.">
        <title>Draft genome sequencing and secretome analysis of fungal phytopathogen Ascochyta rabiei provides insight into the necrotrophic effector repertoire.</title>
        <authorList>
            <person name="Verma S."/>
            <person name="Gazara R.K."/>
            <person name="Nizam S."/>
            <person name="Parween S."/>
            <person name="Chattopadhyay D."/>
            <person name="Verma P.K."/>
        </authorList>
    </citation>
    <scope>NUCLEOTIDE SEQUENCE [LARGE SCALE GENOMIC DNA]</scope>
    <source>
        <strain evidence="2 3">ArDII</strain>
    </source>
</reference>
<feature type="region of interest" description="Disordered" evidence="1">
    <location>
        <begin position="418"/>
        <end position="447"/>
    </location>
</feature>
<feature type="compositionally biased region" description="Low complexity" evidence="1">
    <location>
        <begin position="82"/>
        <end position="94"/>
    </location>
</feature>
<name>A0A163G8C6_DIDRA</name>
<feature type="compositionally biased region" description="Polar residues" evidence="1">
    <location>
        <begin position="173"/>
        <end position="196"/>
    </location>
</feature>
<feature type="region of interest" description="Disordered" evidence="1">
    <location>
        <begin position="156"/>
        <end position="254"/>
    </location>
</feature>
<dbReference type="EMBL" id="JYNV01000153">
    <property type="protein sequence ID" value="KZM24736.1"/>
    <property type="molecule type" value="Genomic_DNA"/>
</dbReference>
<dbReference type="NCBIfam" id="TIGR01571">
    <property type="entry name" value="A_thal_Cys_rich"/>
    <property type="match status" value="1"/>
</dbReference>
<keyword evidence="3" id="KW-1185">Reference proteome</keyword>
<dbReference type="Proteomes" id="UP000076837">
    <property type="component" value="Unassembled WGS sequence"/>
</dbReference>
<feature type="compositionally biased region" description="Polar residues" evidence="1">
    <location>
        <begin position="48"/>
        <end position="59"/>
    </location>
</feature>
<feature type="compositionally biased region" description="Low complexity" evidence="1">
    <location>
        <begin position="9"/>
        <end position="23"/>
    </location>
</feature>
<evidence type="ECO:0000256" key="1">
    <source>
        <dbReference type="SAM" id="MobiDB-lite"/>
    </source>
</evidence>
<protein>
    <submittedName>
        <fullName evidence="2">Uncharacterized protein</fullName>
    </submittedName>
</protein>
<feature type="region of interest" description="Disordered" evidence="1">
    <location>
        <begin position="1"/>
        <end position="139"/>
    </location>
</feature>
<accession>A0A163G8C6</accession>
<dbReference type="OrthoDB" id="1045822at2759"/>
<dbReference type="AlphaFoldDB" id="A0A163G8C6"/>
<dbReference type="InterPro" id="IPR006461">
    <property type="entry name" value="PLAC_motif_containing"/>
</dbReference>
<gene>
    <name evidence="2" type="ORF">ST47_g4103</name>
</gene>
<dbReference type="STRING" id="5454.A0A163G8C6"/>